<name>A0A194AHA5_9BACT</name>
<evidence type="ECO:0000313" key="1">
    <source>
        <dbReference type="EMBL" id="GAU08139.1"/>
    </source>
</evidence>
<dbReference type="EMBL" id="BDFE01000009">
    <property type="protein sequence ID" value="GAU08139.1"/>
    <property type="molecule type" value="Genomic_DNA"/>
</dbReference>
<dbReference type="AlphaFoldDB" id="A0A194AHA5"/>
<sequence>MYSAIEDLKKLLSESELLDLADDAGSGSLEDETVQAVLEEAIDAADREIDAYVGTVQTVPLADPVPGLIANISAKLAVHHLYLRRPGVAEPDSWQREHSRCSKLLESIVSGKIVIGPQEGSESEPDIDEVLVDAPRPIFPRGRWRGF</sequence>
<dbReference type="InterPro" id="IPR009752">
    <property type="entry name" value="Phage_Mu_GpJ"/>
</dbReference>
<proteinExistence type="predicted"/>
<keyword evidence="2" id="KW-1185">Reference proteome</keyword>
<protein>
    <recommendedName>
        <fullName evidence="3">DUF1320 domain-containing protein</fullName>
    </recommendedName>
</protein>
<comment type="caution">
    <text evidence="1">The sequence shown here is derived from an EMBL/GenBank/DDBJ whole genome shotgun (WGS) entry which is preliminary data.</text>
</comment>
<gene>
    <name evidence="1" type="ORF">DPF_0842</name>
</gene>
<evidence type="ECO:0008006" key="3">
    <source>
        <dbReference type="Google" id="ProtNLM"/>
    </source>
</evidence>
<dbReference type="Proteomes" id="UP000095200">
    <property type="component" value="Unassembled WGS sequence"/>
</dbReference>
<dbReference type="Pfam" id="PF07030">
    <property type="entry name" value="Phage_Mu_Gp36"/>
    <property type="match status" value="1"/>
</dbReference>
<dbReference type="STRING" id="1592317.DPF_0842"/>
<accession>A0A194AHA5</accession>
<dbReference type="RefSeq" id="WP_069857632.1">
    <property type="nucleotide sequence ID" value="NZ_BDFE01000009.1"/>
</dbReference>
<reference evidence="2" key="1">
    <citation type="submission" date="2016-06" db="EMBL/GenBank/DDBJ databases">
        <title>Draft genome sequence of Desulfoplanes formicivorans strain Pf12B.</title>
        <authorList>
            <person name="Watanabe M."/>
            <person name="Kojima H."/>
            <person name="Fukui M."/>
        </authorList>
    </citation>
    <scope>NUCLEOTIDE SEQUENCE [LARGE SCALE GENOMIC DNA]</scope>
    <source>
        <strain evidence="2">Pf12B</strain>
    </source>
</reference>
<organism evidence="1 2">
    <name type="scientific">Desulfoplanes formicivorans</name>
    <dbReference type="NCBI Taxonomy" id="1592317"/>
    <lineage>
        <taxon>Bacteria</taxon>
        <taxon>Pseudomonadati</taxon>
        <taxon>Thermodesulfobacteriota</taxon>
        <taxon>Desulfovibrionia</taxon>
        <taxon>Desulfovibrionales</taxon>
        <taxon>Desulfoplanaceae</taxon>
        <taxon>Desulfoplanes</taxon>
    </lineage>
</organism>
<dbReference type="OrthoDB" id="9805172at2"/>
<evidence type="ECO:0000313" key="2">
    <source>
        <dbReference type="Proteomes" id="UP000095200"/>
    </source>
</evidence>